<evidence type="ECO:0008006" key="4">
    <source>
        <dbReference type="Google" id="ProtNLM"/>
    </source>
</evidence>
<sequence length="104" mass="11035">MAAKGKNQLQWPSQSPDLSHSSTSACPCTVMGGPGPVSCKLKDNTEQTTVQTPEDNLETQSKAQAPNHALDCGRKLEHPGRTHSCTGARVNCWDLNPGLQAAPL</sequence>
<keyword evidence="3" id="KW-1185">Reference proteome</keyword>
<evidence type="ECO:0000313" key="2">
    <source>
        <dbReference type="EMBL" id="MEQ2234594.1"/>
    </source>
</evidence>
<comment type="caution">
    <text evidence="2">The sequence shown here is derived from an EMBL/GenBank/DDBJ whole genome shotgun (WGS) entry which is preliminary data.</text>
</comment>
<dbReference type="Proteomes" id="UP001482620">
    <property type="component" value="Unassembled WGS sequence"/>
</dbReference>
<proteinExistence type="predicted"/>
<protein>
    <recommendedName>
        <fullName evidence="4">Prolactin receptor</fullName>
    </recommendedName>
</protein>
<reference evidence="2 3" key="1">
    <citation type="submission" date="2021-06" db="EMBL/GenBank/DDBJ databases">
        <authorList>
            <person name="Palmer J.M."/>
        </authorList>
    </citation>
    <scope>NUCLEOTIDE SEQUENCE [LARGE SCALE GENOMIC DNA]</scope>
    <source>
        <strain evidence="3">if_2019</strain>
        <tissue evidence="2">Muscle</tissue>
    </source>
</reference>
<name>A0ABV0TP95_9TELE</name>
<dbReference type="EMBL" id="JAHRIQ010040315">
    <property type="protein sequence ID" value="MEQ2234594.1"/>
    <property type="molecule type" value="Genomic_DNA"/>
</dbReference>
<feature type="region of interest" description="Disordered" evidence="1">
    <location>
        <begin position="1"/>
        <end position="26"/>
    </location>
</feature>
<organism evidence="2 3">
    <name type="scientific">Ilyodon furcidens</name>
    <name type="common">goldbreast splitfin</name>
    <dbReference type="NCBI Taxonomy" id="33524"/>
    <lineage>
        <taxon>Eukaryota</taxon>
        <taxon>Metazoa</taxon>
        <taxon>Chordata</taxon>
        <taxon>Craniata</taxon>
        <taxon>Vertebrata</taxon>
        <taxon>Euteleostomi</taxon>
        <taxon>Actinopterygii</taxon>
        <taxon>Neopterygii</taxon>
        <taxon>Teleostei</taxon>
        <taxon>Neoteleostei</taxon>
        <taxon>Acanthomorphata</taxon>
        <taxon>Ovalentaria</taxon>
        <taxon>Atherinomorphae</taxon>
        <taxon>Cyprinodontiformes</taxon>
        <taxon>Goodeidae</taxon>
        <taxon>Ilyodon</taxon>
    </lineage>
</organism>
<feature type="compositionally biased region" description="Polar residues" evidence="1">
    <location>
        <begin position="46"/>
        <end position="64"/>
    </location>
</feature>
<gene>
    <name evidence="2" type="ORF">ILYODFUR_033132</name>
</gene>
<feature type="compositionally biased region" description="Polar residues" evidence="1">
    <location>
        <begin position="7"/>
        <end position="26"/>
    </location>
</feature>
<feature type="region of interest" description="Disordered" evidence="1">
    <location>
        <begin position="39"/>
        <end position="66"/>
    </location>
</feature>
<evidence type="ECO:0000313" key="3">
    <source>
        <dbReference type="Proteomes" id="UP001482620"/>
    </source>
</evidence>
<evidence type="ECO:0000256" key="1">
    <source>
        <dbReference type="SAM" id="MobiDB-lite"/>
    </source>
</evidence>
<accession>A0ABV0TP95</accession>